<keyword evidence="3" id="KW-1185">Reference proteome</keyword>
<dbReference type="EMBL" id="CAJZBQ010000003">
    <property type="protein sequence ID" value="CAG9311070.1"/>
    <property type="molecule type" value="Genomic_DNA"/>
</dbReference>
<dbReference type="Proteomes" id="UP001162131">
    <property type="component" value="Unassembled WGS sequence"/>
</dbReference>
<comment type="caution">
    <text evidence="2">The sequence shown here is derived from an EMBL/GenBank/DDBJ whole genome shotgun (WGS) entry which is preliminary data.</text>
</comment>
<reference evidence="2" key="1">
    <citation type="submission" date="2021-09" db="EMBL/GenBank/DDBJ databases">
        <authorList>
            <consortium name="AG Swart"/>
            <person name="Singh M."/>
            <person name="Singh A."/>
            <person name="Seah K."/>
            <person name="Emmerich C."/>
        </authorList>
    </citation>
    <scope>NUCLEOTIDE SEQUENCE</scope>
    <source>
        <strain evidence="2">ATCC30299</strain>
    </source>
</reference>
<sequence>MEIIMSSTMRTPRLKPLSLDSGNRLNSTFHSRNLSNAIHNRNATMTILDVPTSPTYDISTTRTEEKQEIAGQLKLFKRNLDKIRYSGSKGMTLYGTLKKELEYLEKIETKKLFWQKQNQNRVKTLEKEIENVIKSQDDENDNREIYLHLLDRMRDTKVYLEIKYLDHDISLNKQGSALKKEIKKSQQANESKSRSYYGYKDYKYEISRDEKERLRQINKIDANMKSAQEDSMRKEEYKKRREEMLERAAIEDRSRQDVLLRESVMLHRLWYNAMTMKFTKEMQKNSIYENAYQRIKITTGLQEISQIVENFLTKEQTYKSLMVAVNQKEVECNSYRQKIDEMQKNVSDIAMHDMSELNSESKSQFNSLRKDFGVIQEKRIEILNKKIKIVTWLKKTLNRMKALDNNQTDFGLNENSSIKDYIMAVKEQAHEIINQEKIKIIENIEEDKKKKIASIIEEIPKEKLLAVYEDGNFTGSDLIGIENSEH</sequence>
<dbReference type="AlphaFoldDB" id="A0AAU9IAX5"/>
<proteinExistence type="predicted"/>
<protein>
    <submittedName>
        <fullName evidence="2">Uncharacterized protein</fullName>
    </submittedName>
</protein>
<keyword evidence="1" id="KW-0175">Coiled coil</keyword>
<evidence type="ECO:0000313" key="2">
    <source>
        <dbReference type="EMBL" id="CAG9311070.1"/>
    </source>
</evidence>
<evidence type="ECO:0000313" key="3">
    <source>
        <dbReference type="Proteomes" id="UP001162131"/>
    </source>
</evidence>
<evidence type="ECO:0000256" key="1">
    <source>
        <dbReference type="SAM" id="Coils"/>
    </source>
</evidence>
<gene>
    <name evidence="2" type="ORF">BSTOLATCC_MIC2773</name>
</gene>
<accession>A0AAU9IAX5</accession>
<organism evidence="2 3">
    <name type="scientific">Blepharisma stoltei</name>
    <dbReference type="NCBI Taxonomy" id="1481888"/>
    <lineage>
        <taxon>Eukaryota</taxon>
        <taxon>Sar</taxon>
        <taxon>Alveolata</taxon>
        <taxon>Ciliophora</taxon>
        <taxon>Postciliodesmatophora</taxon>
        <taxon>Heterotrichea</taxon>
        <taxon>Heterotrichida</taxon>
        <taxon>Blepharismidae</taxon>
        <taxon>Blepharisma</taxon>
    </lineage>
</organism>
<name>A0AAU9IAX5_9CILI</name>
<feature type="coiled-coil region" evidence="1">
    <location>
        <begin position="115"/>
        <end position="142"/>
    </location>
</feature>